<evidence type="ECO:0000256" key="5">
    <source>
        <dbReference type="ARBA" id="ARBA00023136"/>
    </source>
</evidence>
<feature type="transmembrane region" description="Helical" evidence="6">
    <location>
        <begin position="86"/>
        <end position="104"/>
    </location>
</feature>
<dbReference type="GO" id="GO:0016020">
    <property type="term" value="C:membrane"/>
    <property type="evidence" value="ECO:0007669"/>
    <property type="project" value="UniProtKB-SubCell"/>
</dbReference>
<sequence length="183" mass="19292">MCAIATGWWQQAKWVLKPAVTLLIAWPTRGGAAPGVFIGQLLSAAGDVCLLFPDDVGFVPGLASFLAAHIAYAASFRAPLRLSWGLAPLAAFAAAMAASLWPAVARDHPLVQGGVALYIAAIVSMTYRASLTRDPTLVAGALLFCVSDSILAWAKFVHPYPWCELGVMSTYYAAQLCIAAAHC</sequence>
<evidence type="ECO:0000313" key="7">
    <source>
        <dbReference type="EMBL" id="KAJ2781058.1"/>
    </source>
</evidence>
<dbReference type="OrthoDB" id="2133758at2759"/>
<dbReference type="GO" id="GO:0016787">
    <property type="term" value="F:hydrolase activity"/>
    <property type="evidence" value="ECO:0007669"/>
    <property type="project" value="TreeGrafter"/>
</dbReference>
<dbReference type="Proteomes" id="UP001140217">
    <property type="component" value="Unassembled WGS sequence"/>
</dbReference>
<accession>A0A9W8HD05</accession>
<organism evidence="7 8">
    <name type="scientific">Coemansia javaensis</name>
    <dbReference type="NCBI Taxonomy" id="2761396"/>
    <lineage>
        <taxon>Eukaryota</taxon>
        <taxon>Fungi</taxon>
        <taxon>Fungi incertae sedis</taxon>
        <taxon>Zoopagomycota</taxon>
        <taxon>Kickxellomycotina</taxon>
        <taxon>Kickxellomycetes</taxon>
        <taxon>Kickxellales</taxon>
        <taxon>Kickxellaceae</taxon>
        <taxon>Coemansia</taxon>
    </lineage>
</organism>
<keyword evidence="4 6" id="KW-1133">Transmembrane helix</keyword>
<dbReference type="AlphaFoldDB" id="A0A9W8HD05"/>
<keyword evidence="5 6" id="KW-0472">Membrane</keyword>
<keyword evidence="8" id="KW-1185">Reference proteome</keyword>
<feature type="transmembrane region" description="Helical" evidence="6">
    <location>
        <begin position="56"/>
        <end position="74"/>
    </location>
</feature>
<dbReference type="InterPro" id="IPR012506">
    <property type="entry name" value="TMEM86B-like"/>
</dbReference>
<feature type="transmembrane region" description="Helical" evidence="6">
    <location>
        <begin position="110"/>
        <end position="129"/>
    </location>
</feature>
<comment type="caution">
    <text evidence="7">The sequence shown here is derived from an EMBL/GenBank/DDBJ whole genome shotgun (WGS) entry which is preliminary data.</text>
</comment>
<evidence type="ECO:0000313" key="8">
    <source>
        <dbReference type="Proteomes" id="UP001140217"/>
    </source>
</evidence>
<evidence type="ECO:0008006" key="9">
    <source>
        <dbReference type="Google" id="ProtNLM"/>
    </source>
</evidence>
<name>A0A9W8HD05_9FUNG</name>
<evidence type="ECO:0000256" key="4">
    <source>
        <dbReference type="ARBA" id="ARBA00022989"/>
    </source>
</evidence>
<comment type="similarity">
    <text evidence="2">Belongs to the TMEM86 family.</text>
</comment>
<evidence type="ECO:0000256" key="1">
    <source>
        <dbReference type="ARBA" id="ARBA00004141"/>
    </source>
</evidence>
<dbReference type="PANTHER" id="PTHR31885">
    <property type="entry name" value="GH04784P"/>
    <property type="match status" value="1"/>
</dbReference>
<protein>
    <recommendedName>
        <fullName evidence="9">Lysoplasmalogenase</fullName>
    </recommendedName>
</protein>
<evidence type="ECO:0000256" key="6">
    <source>
        <dbReference type="SAM" id="Phobius"/>
    </source>
</evidence>
<keyword evidence="3 6" id="KW-0812">Transmembrane</keyword>
<evidence type="ECO:0000256" key="3">
    <source>
        <dbReference type="ARBA" id="ARBA00022692"/>
    </source>
</evidence>
<dbReference type="EMBL" id="JANBUL010000116">
    <property type="protein sequence ID" value="KAJ2781058.1"/>
    <property type="molecule type" value="Genomic_DNA"/>
</dbReference>
<evidence type="ECO:0000256" key="2">
    <source>
        <dbReference type="ARBA" id="ARBA00007375"/>
    </source>
</evidence>
<dbReference type="PANTHER" id="PTHR31885:SF6">
    <property type="entry name" value="GH04784P"/>
    <property type="match status" value="1"/>
</dbReference>
<proteinExistence type="inferred from homology"/>
<reference evidence="7" key="1">
    <citation type="submission" date="2022-07" db="EMBL/GenBank/DDBJ databases">
        <title>Phylogenomic reconstructions and comparative analyses of Kickxellomycotina fungi.</title>
        <authorList>
            <person name="Reynolds N.K."/>
            <person name="Stajich J.E."/>
            <person name="Barry K."/>
            <person name="Grigoriev I.V."/>
            <person name="Crous P."/>
            <person name="Smith M.E."/>
        </authorList>
    </citation>
    <scope>NUCLEOTIDE SEQUENCE</scope>
    <source>
        <strain evidence="7">NBRC 105414</strain>
    </source>
</reference>
<dbReference type="Pfam" id="PF07947">
    <property type="entry name" value="YhhN"/>
    <property type="match status" value="1"/>
</dbReference>
<comment type="subcellular location">
    <subcellularLocation>
        <location evidence="1">Membrane</location>
        <topology evidence="1">Multi-pass membrane protein</topology>
    </subcellularLocation>
</comment>
<gene>
    <name evidence="7" type="ORF">H4R18_003105</name>
</gene>